<dbReference type="PANTHER" id="PTHR43747:SF5">
    <property type="entry name" value="FAD-BINDING DOMAIN-CONTAINING PROTEIN"/>
    <property type="match status" value="1"/>
</dbReference>
<dbReference type="EMBL" id="JAPNKE010000002">
    <property type="protein sequence ID" value="MCY1007705.1"/>
    <property type="molecule type" value="Genomic_DNA"/>
</dbReference>
<reference evidence="3" key="1">
    <citation type="submission" date="2022-11" db="EMBL/GenBank/DDBJ databases">
        <title>Minimal conservation of predation-associated metabolite biosynthetic gene clusters underscores biosynthetic potential of Myxococcota including descriptions for ten novel species: Archangium lansinium sp. nov., Myxococcus landrumus sp. nov., Nannocystis bai.</title>
        <authorList>
            <person name="Ahearne A."/>
            <person name="Stevens C."/>
            <person name="Phillips K."/>
        </authorList>
    </citation>
    <scope>NUCLEOTIDE SEQUENCE</scope>
    <source>
        <strain evidence="3">Na p29</strain>
    </source>
</reference>
<accession>A0A9X3IY57</accession>
<sequence>MDSQTYDVAILGAGIAGSTLAAILSRQGFRVLLLEKGAHPRFAVGEAMQPQSSMLLWILGERFDVPELQHLSCTQKILRHVTRNVGVKKTFGFLYHDEGQPQDPNKGHLLVPPPTPLASESHLFRSDIDHYVVKAAIKYGTDYRERTDVVDFELNDDGVVLRTAAGEEFRARYLCDGTGHKSLVAERMGLRPEVPPLRTQSRTIFTHMRGFQRYDDIMAPHERPGLTRGYYEGTLHHVIDGGWFWIIRFDNVPGSESDLTSVGLTLDMRKYPQRGIPPEQEFWEVVNRYPSIARHLQGAEVTRPWVGTGRLQFTATDSVGKRFFLLSHAHGFIDALYSRGMINTFETIHALAPRLIQALKDDDFDPARFEYPRKLQDAMLADNDRMVHNSFRSFANFETWNAFLRVWLINILFGDLRMFRVCLKYLESGDKADFALLDADPLPLEPAPGEDPLEDMRRFTDTTFDRWEAGEIDAEQAATLVFELLGRSPLPPIHPWGDPAAHHTDVLPEKLKQMIAWGKTEAKWPLNRWFDFDLKYLERLRPDEAA</sequence>
<gene>
    <name evidence="3" type="ORF">OV079_19545</name>
</gene>
<dbReference type="GO" id="GO:0071949">
    <property type="term" value="F:FAD binding"/>
    <property type="evidence" value="ECO:0007669"/>
    <property type="project" value="InterPro"/>
</dbReference>
<dbReference type="SUPFAM" id="SSF51905">
    <property type="entry name" value="FAD/NAD(P)-binding domain"/>
    <property type="match status" value="1"/>
</dbReference>
<dbReference type="InterPro" id="IPR036188">
    <property type="entry name" value="FAD/NAD-bd_sf"/>
</dbReference>
<dbReference type="PANTHER" id="PTHR43747">
    <property type="entry name" value="FAD-BINDING PROTEIN"/>
    <property type="match status" value="1"/>
</dbReference>
<feature type="domain" description="FAD-binding" evidence="2">
    <location>
        <begin position="6"/>
        <end position="192"/>
    </location>
</feature>
<dbReference type="GO" id="GO:0016491">
    <property type="term" value="F:oxidoreductase activity"/>
    <property type="evidence" value="ECO:0007669"/>
    <property type="project" value="UniProtKB-KW"/>
</dbReference>
<evidence type="ECO:0000256" key="1">
    <source>
        <dbReference type="ARBA" id="ARBA00023002"/>
    </source>
</evidence>
<dbReference type="RefSeq" id="WP_267770346.1">
    <property type="nucleotide sequence ID" value="NZ_JAPNKE010000002.1"/>
</dbReference>
<dbReference type="PRINTS" id="PR00420">
    <property type="entry name" value="RNGMNOXGNASE"/>
</dbReference>
<dbReference type="InterPro" id="IPR050816">
    <property type="entry name" value="Flavin-dep_Halogenase_NPB"/>
</dbReference>
<dbReference type="InterPro" id="IPR002938">
    <property type="entry name" value="FAD-bd"/>
</dbReference>
<comment type="caution">
    <text evidence="3">The sequence shown here is derived from an EMBL/GenBank/DDBJ whole genome shotgun (WGS) entry which is preliminary data.</text>
</comment>
<keyword evidence="1" id="KW-0560">Oxidoreductase</keyword>
<dbReference type="Gene3D" id="3.50.50.60">
    <property type="entry name" value="FAD/NAD(P)-binding domain"/>
    <property type="match status" value="1"/>
</dbReference>
<dbReference type="Pfam" id="PF01494">
    <property type="entry name" value="FAD_binding_3"/>
    <property type="match status" value="1"/>
</dbReference>
<proteinExistence type="predicted"/>
<evidence type="ECO:0000313" key="4">
    <source>
        <dbReference type="Proteomes" id="UP001150924"/>
    </source>
</evidence>
<dbReference type="AlphaFoldDB" id="A0A9X3IY57"/>
<evidence type="ECO:0000313" key="3">
    <source>
        <dbReference type="EMBL" id="MCY1007705.1"/>
    </source>
</evidence>
<evidence type="ECO:0000259" key="2">
    <source>
        <dbReference type="Pfam" id="PF01494"/>
    </source>
</evidence>
<dbReference type="Proteomes" id="UP001150924">
    <property type="component" value="Unassembled WGS sequence"/>
</dbReference>
<organism evidence="3 4">
    <name type="scientific">Nannocystis pusilla</name>
    <dbReference type="NCBI Taxonomy" id="889268"/>
    <lineage>
        <taxon>Bacteria</taxon>
        <taxon>Pseudomonadati</taxon>
        <taxon>Myxococcota</taxon>
        <taxon>Polyangia</taxon>
        <taxon>Nannocystales</taxon>
        <taxon>Nannocystaceae</taxon>
        <taxon>Nannocystis</taxon>
    </lineage>
</organism>
<protein>
    <submittedName>
        <fullName evidence="3">NAD(P)/FAD-dependent oxidoreductase</fullName>
    </submittedName>
</protein>
<name>A0A9X3IY57_9BACT</name>
<keyword evidence="4" id="KW-1185">Reference proteome</keyword>